<dbReference type="SUPFAM" id="SSF56801">
    <property type="entry name" value="Acetyl-CoA synthetase-like"/>
    <property type="match status" value="1"/>
</dbReference>
<gene>
    <name evidence="3" type="ORF">JCM19294_706</name>
</gene>
<keyword evidence="4" id="KW-1185">Reference proteome</keyword>
<dbReference type="GO" id="GO:0005524">
    <property type="term" value="F:ATP binding"/>
    <property type="evidence" value="ECO:0007669"/>
    <property type="project" value="UniProtKB-KW"/>
</dbReference>
<evidence type="ECO:0000256" key="1">
    <source>
        <dbReference type="ARBA" id="ARBA00022741"/>
    </source>
</evidence>
<dbReference type="Proteomes" id="UP000029221">
    <property type="component" value="Unassembled WGS sequence"/>
</dbReference>
<dbReference type="EC" id="6.2.1.3" evidence="3"/>
<reference evidence="3" key="1">
    <citation type="journal article" date="2014" name="Genome Announc.">
        <title>Draft Genome Sequences of Marine Flavobacterium Nonlabens Strains NR17, NR24, NR27, NR32, NR33, and Ara13.</title>
        <authorList>
            <person name="Nakanishi M."/>
            <person name="Meirelles P."/>
            <person name="Suzuki R."/>
            <person name="Takatani N."/>
            <person name="Mino S."/>
            <person name="Suda W."/>
            <person name="Oshima K."/>
            <person name="Hattori M."/>
            <person name="Ohkuma M."/>
            <person name="Hosokawa M."/>
            <person name="Miyashita K."/>
            <person name="Thompson F.L."/>
            <person name="Niwa A."/>
            <person name="Sawabe T."/>
            <person name="Sawabe T."/>
        </authorList>
    </citation>
    <scope>NUCLEOTIDE SEQUENCE [LARGE SCALE GENOMIC DNA]</scope>
    <source>
        <strain evidence="3">JCM 19294</strain>
    </source>
</reference>
<keyword evidence="3" id="KW-0436">Ligase</keyword>
<keyword evidence="2" id="KW-0067">ATP-binding</keyword>
<comment type="caution">
    <text evidence="3">The sequence shown here is derived from an EMBL/GenBank/DDBJ whole genome shotgun (WGS) entry which is preliminary data.</text>
</comment>
<dbReference type="Pfam" id="PF23562">
    <property type="entry name" value="AMP-binding_C_3"/>
    <property type="match status" value="1"/>
</dbReference>
<evidence type="ECO:0000256" key="2">
    <source>
        <dbReference type="ARBA" id="ARBA00022840"/>
    </source>
</evidence>
<protein>
    <submittedName>
        <fullName evidence="3">Long-chain-fatty-acid-CoA ligase</fullName>
        <ecNumber evidence="3">6.2.1.3</ecNumber>
    </submittedName>
</protein>
<dbReference type="GO" id="GO:0016020">
    <property type="term" value="C:membrane"/>
    <property type="evidence" value="ECO:0007669"/>
    <property type="project" value="TreeGrafter"/>
</dbReference>
<dbReference type="PANTHER" id="PTHR43272">
    <property type="entry name" value="LONG-CHAIN-FATTY-ACID--COA LIGASE"/>
    <property type="match status" value="1"/>
</dbReference>
<dbReference type="PANTHER" id="PTHR43272:SF33">
    <property type="entry name" value="AMP-BINDING DOMAIN-CONTAINING PROTEIN-RELATED"/>
    <property type="match status" value="1"/>
</dbReference>
<name>A0A090Q2F4_9FLAO</name>
<organism evidence="3 4">
    <name type="scientific">Nonlabens tegetincola</name>
    <dbReference type="NCBI Taxonomy" id="323273"/>
    <lineage>
        <taxon>Bacteria</taxon>
        <taxon>Pseudomonadati</taxon>
        <taxon>Bacteroidota</taxon>
        <taxon>Flavobacteriia</taxon>
        <taxon>Flavobacteriales</taxon>
        <taxon>Flavobacteriaceae</taxon>
        <taxon>Nonlabens</taxon>
    </lineage>
</organism>
<dbReference type="GO" id="GO:0004467">
    <property type="term" value="F:long-chain fatty acid-CoA ligase activity"/>
    <property type="evidence" value="ECO:0007669"/>
    <property type="project" value="UniProtKB-EC"/>
</dbReference>
<dbReference type="eggNOG" id="COG1022">
    <property type="taxonomic scope" value="Bacteria"/>
</dbReference>
<evidence type="ECO:0000313" key="4">
    <source>
        <dbReference type="Proteomes" id="UP000029221"/>
    </source>
</evidence>
<dbReference type="EMBL" id="BBML01000004">
    <property type="protein sequence ID" value="GAK97200.1"/>
    <property type="molecule type" value="Genomic_DNA"/>
</dbReference>
<dbReference type="AlphaFoldDB" id="A0A090Q2F4"/>
<evidence type="ECO:0000313" key="3">
    <source>
        <dbReference type="EMBL" id="GAK97200.1"/>
    </source>
</evidence>
<proteinExistence type="predicted"/>
<sequence>MFKTSGGKYVAPQVIENVLKQSRFVEQIMVIGEGEKMPAAFIQPNFEFLEEWAERKELKYNSYEELCA</sequence>
<keyword evidence="1" id="KW-0547">Nucleotide-binding</keyword>
<accession>A0A090Q2F4</accession>